<name>A0A370C4K4_ASPNG</name>
<dbReference type="AlphaFoldDB" id="A0A370C4K4"/>
<dbReference type="EMBL" id="KZ851906">
    <property type="protein sequence ID" value="RDH22807.1"/>
    <property type="molecule type" value="Genomic_DNA"/>
</dbReference>
<organism evidence="1 2">
    <name type="scientific">Aspergillus niger ATCC 13496</name>
    <dbReference type="NCBI Taxonomy" id="1353008"/>
    <lineage>
        <taxon>Eukaryota</taxon>
        <taxon>Fungi</taxon>
        <taxon>Dikarya</taxon>
        <taxon>Ascomycota</taxon>
        <taxon>Pezizomycotina</taxon>
        <taxon>Eurotiomycetes</taxon>
        <taxon>Eurotiomycetidae</taxon>
        <taxon>Eurotiales</taxon>
        <taxon>Aspergillaceae</taxon>
        <taxon>Aspergillus</taxon>
        <taxon>Aspergillus subgen. Circumdati</taxon>
    </lineage>
</organism>
<reference evidence="1 2" key="1">
    <citation type="submission" date="2018-07" db="EMBL/GenBank/DDBJ databases">
        <title>Section-level genome sequencing of Aspergillus section Nigri to investigate inter- and intra-species variation.</title>
        <authorList>
            <consortium name="DOE Joint Genome Institute"/>
            <person name="Vesth T.C."/>
            <person name="Nybo J.L."/>
            <person name="Theobald S."/>
            <person name="Frisvad J.C."/>
            <person name="Larsen T.O."/>
            <person name="Nielsen K.F."/>
            <person name="Hoof J.B."/>
            <person name="Brandl J."/>
            <person name="Salamov A."/>
            <person name="Riley R."/>
            <person name="Gladden J.M."/>
            <person name="Phatale P."/>
            <person name="Nielsen M.T."/>
            <person name="Lyhne E.K."/>
            <person name="Kogle M.E."/>
            <person name="Strasser K."/>
            <person name="McDonnell E."/>
            <person name="Barry K."/>
            <person name="Clum A."/>
            <person name="Chen C."/>
            <person name="Nolan M."/>
            <person name="Sandor L."/>
            <person name="Kuo A."/>
            <person name="Lipzen A."/>
            <person name="Hainaut M."/>
            <person name="Drula E."/>
            <person name="Tsang A."/>
            <person name="Magnuson J.K."/>
            <person name="Henrissat B."/>
            <person name="Wiebenga A."/>
            <person name="Simmons B.A."/>
            <person name="Makela M.R."/>
            <person name="De vries R.P."/>
            <person name="Grigoriev I.V."/>
            <person name="Mortensen U.H."/>
            <person name="Baker S.E."/>
            <person name="Andersen M.R."/>
        </authorList>
    </citation>
    <scope>NUCLEOTIDE SEQUENCE [LARGE SCALE GENOMIC DNA]</scope>
    <source>
        <strain evidence="1 2">ATCC 13496</strain>
    </source>
</reference>
<sequence length="194" mass="21481">MSPFPSTSIHLLFPASNLELSRPRSRLQFWASPFSPSPAVPIPLFLSSSFSSIRSACLPHRLFPSFSHSFHSFTPSFPHLLYYHSISPFVSFPPFPSFSPPSPASSDSFPHSFHPPLFDTNVSSLFVLLQPGAAVSLRVSARGIPWACPNTKLANLSEHLFLDPSFDCSAGLRRSVPLLLYLPFRQPSTIPHSF</sequence>
<evidence type="ECO:0000313" key="2">
    <source>
        <dbReference type="Proteomes" id="UP000253845"/>
    </source>
</evidence>
<protein>
    <submittedName>
        <fullName evidence="1">Uncharacterized protein</fullName>
    </submittedName>
</protein>
<evidence type="ECO:0000313" key="1">
    <source>
        <dbReference type="EMBL" id="RDH22807.1"/>
    </source>
</evidence>
<accession>A0A370C4K4</accession>
<dbReference type="Proteomes" id="UP000253845">
    <property type="component" value="Unassembled WGS sequence"/>
</dbReference>
<dbReference type="VEuPathDB" id="FungiDB:M747DRAFT_173083"/>
<gene>
    <name evidence="1" type="ORF">M747DRAFT_173083</name>
</gene>
<proteinExistence type="predicted"/>